<feature type="region of interest" description="Disordered" evidence="1">
    <location>
        <begin position="553"/>
        <end position="602"/>
    </location>
</feature>
<feature type="compositionally biased region" description="Polar residues" evidence="1">
    <location>
        <begin position="93"/>
        <end position="102"/>
    </location>
</feature>
<dbReference type="RefSeq" id="WP_145049882.1">
    <property type="nucleotide sequence ID" value="NZ_CP036433.1"/>
</dbReference>
<evidence type="ECO:0000256" key="1">
    <source>
        <dbReference type="SAM" id="MobiDB-lite"/>
    </source>
</evidence>
<dbReference type="Proteomes" id="UP000317648">
    <property type="component" value="Chromosome"/>
</dbReference>
<accession>A0A518DN28</accession>
<feature type="compositionally biased region" description="Basic residues" evidence="1">
    <location>
        <begin position="107"/>
        <end position="121"/>
    </location>
</feature>
<evidence type="ECO:0000313" key="4">
    <source>
        <dbReference type="Proteomes" id="UP000317648"/>
    </source>
</evidence>
<gene>
    <name evidence="3" type="ORF">Pla8534_10240</name>
</gene>
<organism evidence="3 4">
    <name type="scientific">Lignipirellula cremea</name>
    <dbReference type="NCBI Taxonomy" id="2528010"/>
    <lineage>
        <taxon>Bacteria</taxon>
        <taxon>Pseudomonadati</taxon>
        <taxon>Planctomycetota</taxon>
        <taxon>Planctomycetia</taxon>
        <taxon>Pirellulales</taxon>
        <taxon>Pirellulaceae</taxon>
        <taxon>Lignipirellula</taxon>
    </lineage>
</organism>
<feature type="region of interest" description="Disordered" evidence="1">
    <location>
        <begin position="84"/>
        <end position="121"/>
    </location>
</feature>
<dbReference type="OrthoDB" id="266044at2"/>
<sequence length="602" mass="62688">MSVVECLMCGGEVTVPRDLSSAATVRCPLCQESYAYGDLQQTQPPALIVVDDPGAVATAARAPVAAAAGGFSFDGIASAVDETADDDNDIGGIQTSTLSPATEKSPARRRAPAPRRAKKKPKNPIFEVAKIAIGGVVGIVGALLILAWGPKIDALGLGPKLAKSSMTRWAVPASLRGEAATADQQLPQGSKGEPFNSGGFDSGSFQNDTLNELSRTTQTGDSKPKGPRRPRQGGLDTIVEDNGPTENGPTDNGPAGFDPFAGGLDTNDDPFGAPPVTPTLPTDNQPVPGLPGASLPDPSLPEASLPDPTLPAPSLPGGEASADPFGLPGTPLASNPSSFPDTGLGLTPEESTLPAVTPRPTALLNAKAAALEEVERTARDTAILEQAYFEASPTDRDLFMNFARQFVEAAARSGETMATVDLGKRELESHVHSLEGALDEIAKQDFHVKVLGALSQLWLGDEAWSDEPGRSSEGVLVAGVVKSVEPQDDFLKAVVVLRERKDEVFTATILLEKDPTRAVTPGTSLVGIGRRVADPKSGLDKYTGPDEEVLYTRMYGVSSDTPAGSSPEKESVTPDAGTPTGNEPTENEPTENEPIGNEPTEN</sequence>
<dbReference type="AlphaFoldDB" id="A0A518DN28"/>
<dbReference type="EMBL" id="CP036433">
    <property type="protein sequence ID" value="QDU93245.1"/>
    <property type="molecule type" value="Genomic_DNA"/>
</dbReference>
<keyword evidence="2" id="KW-0812">Transmembrane</keyword>
<evidence type="ECO:0000313" key="3">
    <source>
        <dbReference type="EMBL" id="QDU93245.1"/>
    </source>
</evidence>
<dbReference type="KEGG" id="lcre:Pla8534_10240"/>
<keyword evidence="2" id="KW-1133">Transmembrane helix</keyword>
<keyword evidence="4" id="KW-1185">Reference proteome</keyword>
<keyword evidence="2" id="KW-0472">Membrane</keyword>
<protein>
    <submittedName>
        <fullName evidence="3">Uncharacterized protein</fullName>
    </submittedName>
</protein>
<name>A0A518DN28_9BACT</name>
<feature type="transmembrane region" description="Helical" evidence="2">
    <location>
        <begin position="125"/>
        <end position="148"/>
    </location>
</feature>
<reference evidence="3 4" key="1">
    <citation type="submission" date="2019-02" db="EMBL/GenBank/DDBJ databases">
        <title>Deep-cultivation of Planctomycetes and their phenomic and genomic characterization uncovers novel biology.</title>
        <authorList>
            <person name="Wiegand S."/>
            <person name="Jogler M."/>
            <person name="Boedeker C."/>
            <person name="Pinto D."/>
            <person name="Vollmers J."/>
            <person name="Rivas-Marin E."/>
            <person name="Kohn T."/>
            <person name="Peeters S.H."/>
            <person name="Heuer A."/>
            <person name="Rast P."/>
            <person name="Oberbeckmann S."/>
            <person name="Bunk B."/>
            <person name="Jeske O."/>
            <person name="Meyerdierks A."/>
            <person name="Storesund J.E."/>
            <person name="Kallscheuer N."/>
            <person name="Luecker S."/>
            <person name="Lage O.M."/>
            <person name="Pohl T."/>
            <person name="Merkel B.J."/>
            <person name="Hornburger P."/>
            <person name="Mueller R.-W."/>
            <person name="Bruemmer F."/>
            <person name="Labrenz M."/>
            <person name="Spormann A.M."/>
            <person name="Op den Camp H."/>
            <person name="Overmann J."/>
            <person name="Amann R."/>
            <person name="Jetten M.S.M."/>
            <person name="Mascher T."/>
            <person name="Medema M.H."/>
            <person name="Devos D.P."/>
            <person name="Kaster A.-K."/>
            <person name="Ovreas L."/>
            <person name="Rohde M."/>
            <person name="Galperin M.Y."/>
            <person name="Jogler C."/>
        </authorList>
    </citation>
    <scope>NUCLEOTIDE SEQUENCE [LARGE SCALE GENOMIC DNA]</scope>
    <source>
        <strain evidence="3 4">Pla85_3_4</strain>
    </source>
</reference>
<proteinExistence type="predicted"/>
<feature type="compositionally biased region" description="Low complexity" evidence="1">
    <location>
        <begin position="592"/>
        <end position="602"/>
    </location>
</feature>
<feature type="compositionally biased region" description="Polar residues" evidence="1">
    <location>
        <begin position="203"/>
        <end position="221"/>
    </location>
</feature>
<evidence type="ECO:0000256" key="2">
    <source>
        <dbReference type="SAM" id="Phobius"/>
    </source>
</evidence>
<feature type="region of interest" description="Disordered" evidence="1">
    <location>
        <begin position="178"/>
        <end position="348"/>
    </location>
</feature>